<keyword evidence="3 6" id="KW-0812">Transmembrane</keyword>
<name>A0A450RWV1_9GAMM</name>
<dbReference type="CDD" id="cd06581">
    <property type="entry name" value="TM_PBP1_LivM_like"/>
    <property type="match status" value="1"/>
</dbReference>
<feature type="transmembrane region" description="Helical" evidence="6">
    <location>
        <begin position="70"/>
        <end position="93"/>
    </location>
</feature>
<organism evidence="7">
    <name type="scientific">Candidatus Kentrum sp. DK</name>
    <dbReference type="NCBI Taxonomy" id="2126562"/>
    <lineage>
        <taxon>Bacteria</taxon>
        <taxon>Pseudomonadati</taxon>
        <taxon>Pseudomonadota</taxon>
        <taxon>Gammaproteobacteria</taxon>
        <taxon>Candidatus Kentrum</taxon>
    </lineage>
</organism>
<accession>A0A450RWV1</accession>
<dbReference type="PANTHER" id="PTHR30482">
    <property type="entry name" value="HIGH-AFFINITY BRANCHED-CHAIN AMINO ACID TRANSPORT SYSTEM PERMEASE"/>
    <property type="match status" value="1"/>
</dbReference>
<dbReference type="EMBL" id="CAADEX010000006">
    <property type="protein sequence ID" value="VFJ43666.1"/>
    <property type="molecule type" value="Genomic_DNA"/>
</dbReference>
<keyword evidence="5 6" id="KW-0472">Membrane</keyword>
<feature type="transmembrane region" description="Helical" evidence="6">
    <location>
        <begin position="145"/>
        <end position="167"/>
    </location>
</feature>
<feature type="transmembrane region" description="Helical" evidence="6">
    <location>
        <begin position="6"/>
        <end position="24"/>
    </location>
</feature>
<protein>
    <submittedName>
        <fullName evidence="7">Amino acid/amide ABC transporter membrane protein 2, HAAT family</fullName>
    </submittedName>
</protein>
<evidence type="ECO:0000256" key="3">
    <source>
        <dbReference type="ARBA" id="ARBA00022692"/>
    </source>
</evidence>
<dbReference type="Pfam" id="PF02653">
    <property type="entry name" value="BPD_transp_2"/>
    <property type="match status" value="1"/>
</dbReference>
<sequence length="303" mass="32560">MENYLLHILVMIGIYSILAYSLNLLTGFGGLLAFCLAGFYGIGAYAHTLLQVGGPASPFVGELLFSAALPFPAALLGAALAGGLAALLIGAVALRFRGDFFIFTTLGFQMIVFVVLYNWTDLGRGAFGIYGIPRPDVFGWEVRQLWEYVVLIGALNALILPILFVLYRSPFGLSLKALRDNERSAESLGVSAFRQHLSALVVAGACSGIAGGLFASYVTYIDPTSFGLKESIFIVSLLLLGGSGNIRGPILGVIVMILLPEILRFVGLPDSMAPNVREIIYGSLLILLMYWRPKGLLGDFALR</sequence>
<reference evidence="7" key="1">
    <citation type="submission" date="2019-02" db="EMBL/GenBank/DDBJ databases">
        <authorList>
            <person name="Gruber-Vodicka R. H."/>
            <person name="Seah K. B. B."/>
        </authorList>
    </citation>
    <scope>NUCLEOTIDE SEQUENCE</scope>
    <source>
        <strain evidence="7">BECK_DK47</strain>
    </source>
</reference>
<dbReference type="InterPro" id="IPR001851">
    <property type="entry name" value="ABC_transp_permease"/>
</dbReference>
<gene>
    <name evidence="7" type="ORF">BECKDK2373B_GA0170837_100619</name>
</gene>
<dbReference type="PANTHER" id="PTHR30482:SF20">
    <property type="entry name" value="HIGH-AFFINITY BRANCHED-CHAIN AMINO ACID TRANSPORT SYSTEM PERMEASE PROTEIN LIVM"/>
    <property type="match status" value="1"/>
</dbReference>
<evidence type="ECO:0000256" key="2">
    <source>
        <dbReference type="ARBA" id="ARBA00022475"/>
    </source>
</evidence>
<dbReference type="AlphaFoldDB" id="A0A450RWV1"/>
<comment type="subcellular location">
    <subcellularLocation>
        <location evidence="1">Cell inner membrane</location>
        <topology evidence="1">Multi-pass membrane protein</topology>
    </subcellularLocation>
</comment>
<feature type="transmembrane region" description="Helical" evidence="6">
    <location>
        <begin position="31"/>
        <end position="50"/>
    </location>
</feature>
<feature type="transmembrane region" description="Helical" evidence="6">
    <location>
        <begin position="100"/>
        <end position="119"/>
    </location>
</feature>
<evidence type="ECO:0000256" key="5">
    <source>
        <dbReference type="ARBA" id="ARBA00023136"/>
    </source>
</evidence>
<evidence type="ECO:0000256" key="1">
    <source>
        <dbReference type="ARBA" id="ARBA00004429"/>
    </source>
</evidence>
<evidence type="ECO:0000256" key="4">
    <source>
        <dbReference type="ARBA" id="ARBA00022989"/>
    </source>
</evidence>
<keyword evidence="4 6" id="KW-1133">Transmembrane helix</keyword>
<keyword evidence="2" id="KW-1003">Cell membrane</keyword>
<evidence type="ECO:0000256" key="6">
    <source>
        <dbReference type="SAM" id="Phobius"/>
    </source>
</evidence>
<evidence type="ECO:0000313" key="7">
    <source>
        <dbReference type="EMBL" id="VFJ43666.1"/>
    </source>
</evidence>
<feature type="transmembrane region" description="Helical" evidence="6">
    <location>
        <begin position="232"/>
        <end position="259"/>
    </location>
</feature>
<dbReference type="GO" id="GO:0015658">
    <property type="term" value="F:branched-chain amino acid transmembrane transporter activity"/>
    <property type="evidence" value="ECO:0007669"/>
    <property type="project" value="InterPro"/>
</dbReference>
<proteinExistence type="predicted"/>
<dbReference type="GO" id="GO:0005886">
    <property type="term" value="C:plasma membrane"/>
    <property type="evidence" value="ECO:0007669"/>
    <property type="project" value="UniProtKB-SubCell"/>
</dbReference>
<feature type="transmembrane region" description="Helical" evidence="6">
    <location>
        <begin position="197"/>
        <end position="220"/>
    </location>
</feature>
<dbReference type="InterPro" id="IPR043428">
    <property type="entry name" value="LivM-like"/>
</dbReference>